<evidence type="ECO:0000256" key="5">
    <source>
        <dbReference type="SAM" id="Phobius"/>
    </source>
</evidence>
<evidence type="ECO:0000313" key="7">
    <source>
        <dbReference type="EMBL" id="AWR96774.1"/>
    </source>
</evidence>
<dbReference type="PANTHER" id="PTHR42770:SF7">
    <property type="entry name" value="MEMBRANE PROTEIN"/>
    <property type="match status" value="1"/>
</dbReference>
<evidence type="ECO:0000256" key="3">
    <source>
        <dbReference type="ARBA" id="ARBA00022989"/>
    </source>
</evidence>
<feature type="transmembrane region" description="Helical" evidence="5">
    <location>
        <begin position="48"/>
        <end position="68"/>
    </location>
</feature>
<evidence type="ECO:0000256" key="2">
    <source>
        <dbReference type="ARBA" id="ARBA00022692"/>
    </source>
</evidence>
<feature type="transmembrane region" description="Helical" evidence="5">
    <location>
        <begin position="148"/>
        <end position="165"/>
    </location>
</feature>
<gene>
    <name evidence="7" type="ORF">DFR86_03855</name>
</gene>
<dbReference type="InterPro" id="IPR004841">
    <property type="entry name" value="AA-permease/SLC12A_dom"/>
</dbReference>
<name>A0A2U9ILH4_9CREN</name>
<feature type="domain" description="Amino acid permease/ SLC12A" evidence="6">
    <location>
        <begin position="2"/>
        <end position="166"/>
    </location>
</feature>
<dbReference type="OrthoDB" id="44220at2157"/>
<dbReference type="InterPro" id="IPR050367">
    <property type="entry name" value="APC_superfamily"/>
</dbReference>
<organism evidence="7 8">
    <name type="scientific">Acidianus sulfidivorans JP7</name>
    <dbReference type="NCBI Taxonomy" id="619593"/>
    <lineage>
        <taxon>Archaea</taxon>
        <taxon>Thermoproteota</taxon>
        <taxon>Thermoprotei</taxon>
        <taxon>Sulfolobales</taxon>
        <taxon>Sulfolobaceae</taxon>
        <taxon>Acidianus</taxon>
    </lineage>
</organism>
<keyword evidence="8" id="KW-1185">Reference proteome</keyword>
<feature type="transmembrane region" description="Helical" evidence="5">
    <location>
        <begin position="171"/>
        <end position="189"/>
    </location>
</feature>
<keyword evidence="4 5" id="KW-0472">Membrane</keyword>
<accession>A0A2U9ILH4</accession>
<dbReference type="GO" id="GO:0016020">
    <property type="term" value="C:membrane"/>
    <property type="evidence" value="ECO:0007669"/>
    <property type="project" value="UniProtKB-SubCell"/>
</dbReference>
<sequence length="199" mass="22024">MIFYILIVLSMLLLVPASKFTINADPLSFTLAYVHAPSWLHYLIDVGGMIATTSASLAMILMSGRTLYEIGKDMNFPSFLIKYNANKDVAPTATLISSLIAIISLFAGNVFIVASISNFGLLFSFLISSLAIIHFRRKGMIGSYKTPLYPWSVIITMILLLALLIGFPKEALIINLGVMLAIILISYILKDIREEKEKK</sequence>
<evidence type="ECO:0000256" key="1">
    <source>
        <dbReference type="ARBA" id="ARBA00004141"/>
    </source>
</evidence>
<dbReference type="Pfam" id="PF00324">
    <property type="entry name" value="AA_permease"/>
    <property type="match status" value="1"/>
</dbReference>
<evidence type="ECO:0000313" key="8">
    <source>
        <dbReference type="Proteomes" id="UP000248410"/>
    </source>
</evidence>
<dbReference type="EMBL" id="CP029288">
    <property type="protein sequence ID" value="AWR96774.1"/>
    <property type="molecule type" value="Genomic_DNA"/>
</dbReference>
<dbReference type="Proteomes" id="UP000248410">
    <property type="component" value="Chromosome"/>
</dbReference>
<dbReference type="Gene3D" id="1.20.1740.10">
    <property type="entry name" value="Amino acid/polyamine transporter I"/>
    <property type="match status" value="1"/>
</dbReference>
<comment type="subcellular location">
    <subcellularLocation>
        <location evidence="1">Membrane</location>
        <topology evidence="1">Multi-pass membrane protein</topology>
    </subcellularLocation>
</comment>
<feature type="transmembrane region" description="Helical" evidence="5">
    <location>
        <begin position="119"/>
        <end position="136"/>
    </location>
</feature>
<dbReference type="GO" id="GO:0055085">
    <property type="term" value="P:transmembrane transport"/>
    <property type="evidence" value="ECO:0007669"/>
    <property type="project" value="InterPro"/>
</dbReference>
<evidence type="ECO:0000256" key="4">
    <source>
        <dbReference type="ARBA" id="ARBA00023136"/>
    </source>
</evidence>
<feature type="transmembrane region" description="Helical" evidence="5">
    <location>
        <begin position="89"/>
        <end position="113"/>
    </location>
</feature>
<dbReference type="PANTHER" id="PTHR42770">
    <property type="entry name" value="AMINO ACID TRANSPORTER-RELATED"/>
    <property type="match status" value="1"/>
</dbReference>
<dbReference type="AlphaFoldDB" id="A0A2U9ILH4"/>
<reference evidence="7 8" key="1">
    <citation type="submission" date="2018-05" db="EMBL/GenBank/DDBJ databases">
        <title>Complete Genome Sequences of Extremely Thermoacidophilic, Metal-Mobilizing Type-Strain Members of the Archaeal Family Sulfolobaceae: Acidianus brierleyi DSM-1651T, Acidianus sulfidivorans DSM-18786T, Metallosphaera hakonensis DSM-7519T, and Metallosphaera prunae DSM-10039T.</title>
        <authorList>
            <person name="Counts J.A."/>
            <person name="Kelly R.M."/>
        </authorList>
    </citation>
    <scope>NUCLEOTIDE SEQUENCE [LARGE SCALE GENOMIC DNA]</scope>
    <source>
        <strain evidence="7 8">JP7</strain>
    </source>
</reference>
<keyword evidence="2 5" id="KW-0812">Transmembrane</keyword>
<dbReference type="KEGG" id="asul:DFR86_03855"/>
<keyword evidence="3 5" id="KW-1133">Transmembrane helix</keyword>
<proteinExistence type="predicted"/>
<protein>
    <recommendedName>
        <fullName evidence="6">Amino acid permease/ SLC12A domain-containing protein</fullName>
    </recommendedName>
</protein>
<evidence type="ECO:0000259" key="6">
    <source>
        <dbReference type="Pfam" id="PF00324"/>
    </source>
</evidence>